<feature type="compositionally biased region" description="Basic and acidic residues" evidence="1">
    <location>
        <begin position="77"/>
        <end position="89"/>
    </location>
</feature>
<protein>
    <submittedName>
        <fullName evidence="2">Uncharacterized protein</fullName>
    </submittedName>
</protein>
<gene>
    <name evidence="2" type="ORF">BXZ70DRAFT_735149</name>
</gene>
<feature type="region of interest" description="Disordered" evidence="1">
    <location>
        <begin position="77"/>
        <end position="110"/>
    </location>
</feature>
<organism evidence="2 3">
    <name type="scientific">Cristinia sonorae</name>
    <dbReference type="NCBI Taxonomy" id="1940300"/>
    <lineage>
        <taxon>Eukaryota</taxon>
        <taxon>Fungi</taxon>
        <taxon>Dikarya</taxon>
        <taxon>Basidiomycota</taxon>
        <taxon>Agaricomycotina</taxon>
        <taxon>Agaricomycetes</taxon>
        <taxon>Agaricomycetidae</taxon>
        <taxon>Agaricales</taxon>
        <taxon>Pleurotineae</taxon>
        <taxon>Stephanosporaceae</taxon>
        <taxon>Cristinia</taxon>
    </lineage>
</organism>
<proteinExistence type="predicted"/>
<reference evidence="2" key="1">
    <citation type="journal article" date="2021" name="New Phytol.">
        <title>Evolutionary innovations through gain and loss of genes in the ectomycorrhizal Boletales.</title>
        <authorList>
            <person name="Wu G."/>
            <person name="Miyauchi S."/>
            <person name="Morin E."/>
            <person name="Kuo A."/>
            <person name="Drula E."/>
            <person name="Varga T."/>
            <person name="Kohler A."/>
            <person name="Feng B."/>
            <person name="Cao Y."/>
            <person name="Lipzen A."/>
            <person name="Daum C."/>
            <person name="Hundley H."/>
            <person name="Pangilinan J."/>
            <person name="Johnson J."/>
            <person name="Barry K."/>
            <person name="LaButti K."/>
            <person name="Ng V."/>
            <person name="Ahrendt S."/>
            <person name="Min B."/>
            <person name="Choi I.G."/>
            <person name="Park H."/>
            <person name="Plett J.M."/>
            <person name="Magnuson J."/>
            <person name="Spatafora J.W."/>
            <person name="Nagy L.G."/>
            <person name="Henrissat B."/>
            <person name="Grigoriev I.V."/>
            <person name="Yang Z.L."/>
            <person name="Xu J."/>
            <person name="Martin F.M."/>
        </authorList>
    </citation>
    <scope>NUCLEOTIDE SEQUENCE</scope>
    <source>
        <strain evidence="2">KKN 215</strain>
    </source>
</reference>
<feature type="region of interest" description="Disordered" evidence="1">
    <location>
        <begin position="1"/>
        <end position="59"/>
    </location>
</feature>
<feature type="compositionally biased region" description="Basic and acidic residues" evidence="1">
    <location>
        <begin position="27"/>
        <end position="54"/>
    </location>
</feature>
<keyword evidence="3" id="KW-1185">Reference proteome</keyword>
<dbReference type="AlphaFoldDB" id="A0A8K0UT48"/>
<evidence type="ECO:0000313" key="3">
    <source>
        <dbReference type="Proteomes" id="UP000813824"/>
    </source>
</evidence>
<evidence type="ECO:0000256" key="1">
    <source>
        <dbReference type="SAM" id="MobiDB-lite"/>
    </source>
</evidence>
<sequence>MSVAAPLSVDTTLTTTVSASESPNRSDLIEKVCTRELSRARSHEPPSRRQRETLPRPMATLLTTRFQIFERVEAESARRAEVEAVEGSRGEGGGGGDGFGVGGSAGRGDDVDVDAAEASRLLSEADDTMPSPVSPNATISASAAVKQRRRGSVSVSRFGMVSFLTLAVFTSSVCCCYGNPIWNIISSFWTTLVLPSHQHICILGLD</sequence>
<comment type="caution">
    <text evidence="2">The sequence shown here is derived from an EMBL/GenBank/DDBJ whole genome shotgun (WGS) entry which is preliminary data.</text>
</comment>
<evidence type="ECO:0000313" key="2">
    <source>
        <dbReference type="EMBL" id="KAH8103508.1"/>
    </source>
</evidence>
<name>A0A8K0UT48_9AGAR</name>
<dbReference type="Proteomes" id="UP000813824">
    <property type="component" value="Unassembled WGS sequence"/>
</dbReference>
<feature type="compositionally biased region" description="Gly residues" evidence="1">
    <location>
        <begin position="90"/>
        <end position="106"/>
    </location>
</feature>
<dbReference type="EMBL" id="JAEVFJ010000007">
    <property type="protein sequence ID" value="KAH8103508.1"/>
    <property type="molecule type" value="Genomic_DNA"/>
</dbReference>
<accession>A0A8K0UT48</accession>